<dbReference type="InterPro" id="IPR005226">
    <property type="entry name" value="UPF0014_fam"/>
</dbReference>
<dbReference type="EMBL" id="JASKYM010000014">
    <property type="protein sequence ID" value="MDK2564983.1"/>
    <property type="molecule type" value="Genomic_DNA"/>
</dbReference>
<feature type="transmembrane region" description="Helical" evidence="1">
    <location>
        <begin position="25"/>
        <end position="47"/>
    </location>
</feature>
<dbReference type="Proteomes" id="UP001301012">
    <property type="component" value="Unassembled WGS sequence"/>
</dbReference>
<protein>
    <submittedName>
        <fullName evidence="2">ABC transporter permease</fullName>
    </submittedName>
</protein>
<keyword evidence="1" id="KW-0472">Membrane</keyword>
<gene>
    <name evidence="2" type="ORF">QOZ84_15725</name>
</gene>
<keyword evidence="1" id="KW-0812">Transmembrane</keyword>
<keyword evidence="1" id="KW-1133">Transmembrane helix</keyword>
<proteinExistence type="predicted"/>
<evidence type="ECO:0000313" key="2">
    <source>
        <dbReference type="EMBL" id="MDK2564983.1"/>
    </source>
</evidence>
<evidence type="ECO:0000313" key="3">
    <source>
        <dbReference type="Proteomes" id="UP001301012"/>
    </source>
</evidence>
<evidence type="ECO:0000256" key="1">
    <source>
        <dbReference type="SAM" id="Phobius"/>
    </source>
</evidence>
<dbReference type="RefSeq" id="WP_284133849.1">
    <property type="nucleotide sequence ID" value="NZ_JASKYM010000014.1"/>
</dbReference>
<sequence length="58" mass="6686">MKNIKYSFKNTDIGISPIIAIKFQIMVTFIILSSVSIAVIIAAYLAYRDFFNQRKQLK</sequence>
<accession>A0ABT7EFR4</accession>
<comment type="caution">
    <text evidence="2">The sequence shown here is derived from an EMBL/GenBank/DDBJ whole genome shotgun (WGS) entry which is preliminary data.</text>
</comment>
<reference evidence="2 3" key="1">
    <citation type="submission" date="2023-05" db="EMBL/GenBank/DDBJ databases">
        <title>Rombocin, a short stable natural nisin variant, displays selective antimicrobial activity against Listeria monocytogenes and employs dual mode of action to kill target bacterial strains.</title>
        <authorList>
            <person name="Wambui J."/>
            <person name="Stephan R."/>
            <person name="Kuipers O.P."/>
        </authorList>
    </citation>
    <scope>NUCLEOTIDE SEQUENCE [LARGE SCALE GENOMIC DNA]</scope>
    <source>
        <strain evidence="2 3">RC002</strain>
    </source>
</reference>
<dbReference type="Pfam" id="PF03649">
    <property type="entry name" value="UPF0014"/>
    <property type="match status" value="1"/>
</dbReference>
<name>A0ABT7EFR4_9FIRM</name>
<organism evidence="2 3">
    <name type="scientific">Romboutsia sedimentorum</name>
    <dbReference type="NCBI Taxonomy" id="1368474"/>
    <lineage>
        <taxon>Bacteria</taxon>
        <taxon>Bacillati</taxon>
        <taxon>Bacillota</taxon>
        <taxon>Clostridia</taxon>
        <taxon>Peptostreptococcales</taxon>
        <taxon>Peptostreptococcaceae</taxon>
        <taxon>Romboutsia</taxon>
    </lineage>
</organism>
<keyword evidence="3" id="KW-1185">Reference proteome</keyword>